<evidence type="ECO:0000256" key="1">
    <source>
        <dbReference type="SAM" id="MobiDB-lite"/>
    </source>
</evidence>
<evidence type="ECO:0000313" key="3">
    <source>
        <dbReference type="Proteomes" id="UP000244092"/>
    </source>
</evidence>
<feature type="region of interest" description="Disordered" evidence="1">
    <location>
        <begin position="143"/>
        <end position="163"/>
    </location>
</feature>
<proteinExistence type="predicted"/>
<dbReference type="EMBL" id="QBKU01000014">
    <property type="protein sequence ID" value="PTX65109.1"/>
    <property type="molecule type" value="Genomic_DNA"/>
</dbReference>
<reference evidence="2 3" key="1">
    <citation type="submission" date="2018-04" db="EMBL/GenBank/DDBJ databases">
        <title>Genomic Encyclopedia of Archaeal and Bacterial Type Strains, Phase II (KMG-II): from individual species to whole genera.</title>
        <authorList>
            <person name="Goeker M."/>
        </authorList>
    </citation>
    <scope>NUCLEOTIDE SEQUENCE [LARGE SCALE GENOMIC DNA]</scope>
    <source>
        <strain evidence="2 3">DSM 12244</strain>
    </source>
</reference>
<dbReference type="Proteomes" id="UP000244092">
    <property type="component" value="Unassembled WGS sequence"/>
</dbReference>
<dbReference type="AlphaFoldDB" id="A0A2T6C9W4"/>
<gene>
    <name evidence="2" type="ORF">C8N31_11427</name>
</gene>
<organism evidence="2 3">
    <name type="scientific">Sulfitobacter mediterraneus</name>
    <dbReference type="NCBI Taxonomy" id="83219"/>
    <lineage>
        <taxon>Bacteria</taxon>
        <taxon>Pseudomonadati</taxon>
        <taxon>Pseudomonadota</taxon>
        <taxon>Alphaproteobacteria</taxon>
        <taxon>Rhodobacterales</taxon>
        <taxon>Roseobacteraceae</taxon>
        <taxon>Sulfitobacter</taxon>
    </lineage>
</organism>
<evidence type="ECO:0000313" key="2">
    <source>
        <dbReference type="EMBL" id="PTX65109.1"/>
    </source>
</evidence>
<protein>
    <submittedName>
        <fullName evidence="2">Uncharacterized protein</fullName>
    </submittedName>
</protein>
<comment type="caution">
    <text evidence="2">The sequence shown here is derived from an EMBL/GenBank/DDBJ whole genome shotgun (WGS) entry which is preliminary data.</text>
</comment>
<accession>A0A2T6C9W4</accession>
<name>A0A2T6C9W4_9RHOB</name>
<sequence>MVFDRGILVVVDILEHVWSGTIERRDMAELSPLAQILSSLLAAPTLCLITQAGADGLKPFASYGGCEVMPGASLADVLDEELGIEISDETIVLVEPRAMSEADYYSGKELGQVLGSLLVDLSGLEQGQLAAFADRTTAQAAPAGQEMAKGRLQAEQMAESHVN</sequence>